<evidence type="ECO:0000259" key="18">
    <source>
        <dbReference type="PROSITE" id="PS51194"/>
    </source>
</evidence>
<feature type="region of interest" description="Disordered" evidence="16">
    <location>
        <begin position="1"/>
        <end position="119"/>
    </location>
</feature>
<comment type="function">
    <text evidence="1">ATP-binding RNA helicase involved in the biogenesis of 60S ribosomal subunits and is required for the normal formation of 25S and 5.8S rRNAs.</text>
</comment>
<dbReference type="PANTHER" id="PTHR47959:SF8">
    <property type="entry name" value="RNA HELICASE"/>
    <property type="match status" value="1"/>
</dbReference>
<evidence type="ECO:0000256" key="12">
    <source>
        <dbReference type="ARBA" id="ARBA00022840"/>
    </source>
</evidence>
<feature type="region of interest" description="Disordered" evidence="16">
    <location>
        <begin position="913"/>
        <end position="1024"/>
    </location>
</feature>
<evidence type="ECO:0000256" key="8">
    <source>
        <dbReference type="ARBA" id="ARBA00022552"/>
    </source>
</evidence>
<dbReference type="InterPro" id="IPR014001">
    <property type="entry name" value="Helicase_ATP-bd"/>
</dbReference>
<dbReference type="GO" id="GO:0005730">
    <property type="term" value="C:nucleolus"/>
    <property type="evidence" value="ECO:0007669"/>
    <property type="project" value="UniProtKB-SubCell"/>
</dbReference>
<keyword evidence="12" id="KW-0067">ATP-binding</keyword>
<feature type="compositionally biased region" description="Basic and acidic residues" evidence="16">
    <location>
        <begin position="956"/>
        <end position="981"/>
    </location>
</feature>
<dbReference type="PANTHER" id="PTHR47959">
    <property type="entry name" value="ATP-DEPENDENT RNA HELICASE RHLE-RELATED"/>
    <property type="match status" value="1"/>
</dbReference>
<feature type="compositionally biased region" description="Basic and acidic residues" evidence="16">
    <location>
        <begin position="67"/>
        <end position="79"/>
    </location>
</feature>
<keyword evidence="9" id="KW-0547">Nucleotide-binding</keyword>
<evidence type="ECO:0000256" key="2">
    <source>
        <dbReference type="ARBA" id="ARBA00004604"/>
    </source>
</evidence>
<dbReference type="InterPro" id="IPR033517">
    <property type="entry name" value="DDX54/DBP10_DEAD-box_helicase"/>
</dbReference>
<evidence type="ECO:0000256" key="9">
    <source>
        <dbReference type="ARBA" id="ARBA00022741"/>
    </source>
</evidence>
<accession>A0A1B7T9T3</accession>
<feature type="compositionally biased region" description="Basic and acidic residues" evidence="16">
    <location>
        <begin position="997"/>
        <end position="1011"/>
    </location>
</feature>
<dbReference type="OrthoDB" id="10261375at2759"/>
<protein>
    <recommendedName>
        <fullName evidence="5">ATP-dependent RNA helicase DBP10</fullName>
        <ecNumber evidence="4">3.6.4.13</ecNumber>
    </recommendedName>
    <alternativeName>
        <fullName evidence="6">ATP-dependent RNA helicase dbp10</fullName>
    </alternativeName>
</protein>
<dbReference type="Pfam" id="PF00271">
    <property type="entry name" value="Helicase_C"/>
    <property type="match status" value="1"/>
</dbReference>
<gene>
    <name evidence="19" type="ORF">HANVADRAFT_53908</name>
</gene>
<dbReference type="EC" id="3.6.4.13" evidence="4"/>
<feature type="compositionally biased region" description="Polar residues" evidence="16">
    <location>
        <begin position="913"/>
        <end position="932"/>
    </location>
</feature>
<dbReference type="SMART" id="SM01123">
    <property type="entry name" value="DBP10CT"/>
    <property type="match status" value="1"/>
</dbReference>
<evidence type="ECO:0000256" key="1">
    <source>
        <dbReference type="ARBA" id="ARBA00003706"/>
    </source>
</evidence>
<evidence type="ECO:0000256" key="14">
    <source>
        <dbReference type="ARBA" id="ARBA00023242"/>
    </source>
</evidence>
<evidence type="ECO:0000256" key="10">
    <source>
        <dbReference type="ARBA" id="ARBA00022801"/>
    </source>
</evidence>
<dbReference type="SUPFAM" id="SSF52540">
    <property type="entry name" value="P-loop containing nucleoside triphosphate hydrolases"/>
    <property type="match status" value="2"/>
</dbReference>
<evidence type="ECO:0000313" key="19">
    <source>
        <dbReference type="EMBL" id="OBA25468.1"/>
    </source>
</evidence>
<keyword evidence="8" id="KW-0698">rRNA processing</keyword>
<keyword evidence="14" id="KW-0539">Nucleus</keyword>
<dbReference type="InterPro" id="IPR027417">
    <property type="entry name" value="P-loop_NTPase"/>
</dbReference>
<feature type="domain" description="Helicase ATP-binding" evidence="17">
    <location>
        <begin position="168"/>
        <end position="340"/>
    </location>
</feature>
<dbReference type="CDD" id="cd18787">
    <property type="entry name" value="SF2_C_DEAD"/>
    <property type="match status" value="1"/>
</dbReference>
<comment type="catalytic activity">
    <reaction evidence="15">
        <text>ATP + H2O = ADP + phosphate + H(+)</text>
        <dbReference type="Rhea" id="RHEA:13065"/>
        <dbReference type="ChEBI" id="CHEBI:15377"/>
        <dbReference type="ChEBI" id="CHEBI:15378"/>
        <dbReference type="ChEBI" id="CHEBI:30616"/>
        <dbReference type="ChEBI" id="CHEBI:43474"/>
        <dbReference type="ChEBI" id="CHEBI:456216"/>
        <dbReference type="EC" id="3.6.4.13"/>
    </reaction>
</comment>
<comment type="caution">
    <text evidence="19">The sequence shown here is derived from an EMBL/GenBank/DDBJ whole genome shotgun (WGS) entry which is preliminary data.</text>
</comment>
<proteinExistence type="inferred from homology"/>
<dbReference type="FunFam" id="3.40.50.300:FF:000865">
    <property type="entry name" value="ATP-dependent RNA helicase DDX54"/>
    <property type="match status" value="1"/>
</dbReference>
<feature type="domain" description="Helicase C-terminal" evidence="18">
    <location>
        <begin position="426"/>
        <end position="576"/>
    </location>
</feature>
<dbReference type="InterPro" id="IPR011545">
    <property type="entry name" value="DEAD/DEAH_box_helicase_dom"/>
</dbReference>
<evidence type="ECO:0000256" key="7">
    <source>
        <dbReference type="ARBA" id="ARBA00022517"/>
    </source>
</evidence>
<dbReference type="GO" id="GO:0016887">
    <property type="term" value="F:ATP hydrolysis activity"/>
    <property type="evidence" value="ECO:0007669"/>
    <property type="project" value="RHEA"/>
</dbReference>
<organism evidence="19 20">
    <name type="scientific">Hanseniaspora valbyensis NRRL Y-1626</name>
    <dbReference type="NCBI Taxonomy" id="766949"/>
    <lineage>
        <taxon>Eukaryota</taxon>
        <taxon>Fungi</taxon>
        <taxon>Dikarya</taxon>
        <taxon>Ascomycota</taxon>
        <taxon>Saccharomycotina</taxon>
        <taxon>Saccharomycetes</taxon>
        <taxon>Saccharomycodales</taxon>
        <taxon>Saccharomycodaceae</taxon>
        <taxon>Hanseniaspora</taxon>
    </lineage>
</organism>
<feature type="compositionally biased region" description="Basic residues" evidence="16">
    <location>
        <begin position="1012"/>
        <end position="1024"/>
    </location>
</feature>
<comment type="subcellular location">
    <subcellularLocation>
        <location evidence="2">Nucleus</location>
        <location evidence="2">Nucleolus</location>
    </subcellularLocation>
</comment>
<sequence>MSKVNKYTSDSADHSDSGSDSEDIDITKNLLGLNNEESSSDDDDDDISGSDYDNNIQDEIISEDEKEDTKKDSKKDGNKKTNNSNKKKNDFSFPLLELTNPNDAPKDKNSDEESDNEYFSNLTTAETTAKNKKILKGFAALGFKSTTLLKNVSKKGFKQPTPIQRKTIPLILKKRDVVAMARTGSGKTAAFILPLIEKLKQHSAKIGVRAVILSPSRELALQTWKVFKEFTKNMNLRSVLLTGGDSLEEQFSMMMNNPDVVIATPGRFMHLKVEMQLDLKTLEFICFDEADRLFEMGFSEQLNELLASLPMQRQSLLFSATLPGSLVEFAKAGLVNPVLVRLDTETKISENLETLFVSIKNDEREANLLYLIQEVIKLNIATSEEIVKYSKVMKRSDDDYDADLDERAKNKGKITNPLSFRKKKEALDLRVAKANELPSEKATIIFVPTKHHVEYISQLLRDCGYLISYIYGSLDQFARRQQLFNFRCGLTSLLVVTDVAARGIDIPILSNVINYSLPASSKIFVHRVGRTARAGNKGWAYTLVSENELPYLLDLELFLGKKILLSSMYEKGCELLKKKWIENGNSEDTFKEPKISYVNRLVLGSCPRLGLEDMGDLYKNLMTNNSELTILKGVAMKAQKLYMRTKQQSSQEAIKRTKEVMIAGWDEQNLMFGKNEEKEKLAFLAKLQNRENKQSVFEFARSQDDEMSIFMQKRRKQIMPIQKKSKERRELLEKERLAGLRNSVEDEIFKNQEVNDNEFKDLASGYTIPDDVMAHFQDGDEVLKELEDSSKGKKKKAKQTTFKDPQFFMSHFASASDIQEKQLSIQSNFSSDAAKAGFDLNSDDKVQAHKQAAKMVWDKKRKKYVNSQGIDNKKYIIGESGQKIPASFRSGKFDEWSKARKIAPLKVGTKENANTSNFLANPTASDPVSSKLSGKHMGGDGKVNGKFMHKQNKAPKLPDKFRDNYDSQKKKLGKALEDGKYVKGVQKKGGNAQGLRSTEDIRKRRLEEEKRRAKNARPSKKRKY</sequence>
<keyword evidence="11" id="KW-0347">Helicase</keyword>
<evidence type="ECO:0000256" key="6">
    <source>
        <dbReference type="ARBA" id="ARBA00021760"/>
    </source>
</evidence>
<evidence type="ECO:0000313" key="20">
    <source>
        <dbReference type="Proteomes" id="UP000092321"/>
    </source>
</evidence>
<evidence type="ECO:0000256" key="4">
    <source>
        <dbReference type="ARBA" id="ARBA00012552"/>
    </source>
</evidence>
<keyword evidence="20" id="KW-1185">Reference proteome</keyword>
<dbReference type="GO" id="GO:0003723">
    <property type="term" value="F:RNA binding"/>
    <property type="evidence" value="ECO:0007669"/>
    <property type="project" value="UniProtKB-KW"/>
</dbReference>
<keyword evidence="10" id="KW-0378">Hydrolase</keyword>
<dbReference type="InterPro" id="IPR050079">
    <property type="entry name" value="DEAD_box_RNA_helicase"/>
</dbReference>
<keyword evidence="13" id="KW-0694">RNA-binding</keyword>
<evidence type="ECO:0000256" key="3">
    <source>
        <dbReference type="ARBA" id="ARBA00010379"/>
    </source>
</evidence>
<evidence type="ECO:0000259" key="17">
    <source>
        <dbReference type="PROSITE" id="PS51192"/>
    </source>
</evidence>
<dbReference type="PROSITE" id="PS51194">
    <property type="entry name" value="HELICASE_CTER"/>
    <property type="match status" value="1"/>
</dbReference>
<dbReference type="Proteomes" id="UP000092321">
    <property type="component" value="Unassembled WGS sequence"/>
</dbReference>
<dbReference type="GO" id="GO:0006364">
    <property type="term" value="P:rRNA processing"/>
    <property type="evidence" value="ECO:0007669"/>
    <property type="project" value="UniProtKB-KW"/>
</dbReference>
<dbReference type="CDD" id="cd17959">
    <property type="entry name" value="DEADc_DDX54"/>
    <property type="match status" value="1"/>
</dbReference>
<reference evidence="20" key="1">
    <citation type="journal article" date="2016" name="Proc. Natl. Acad. Sci. U.S.A.">
        <title>Comparative genomics of biotechnologically important yeasts.</title>
        <authorList>
            <person name="Riley R."/>
            <person name="Haridas S."/>
            <person name="Wolfe K.H."/>
            <person name="Lopes M.R."/>
            <person name="Hittinger C.T."/>
            <person name="Goeker M."/>
            <person name="Salamov A.A."/>
            <person name="Wisecaver J.H."/>
            <person name="Long T.M."/>
            <person name="Calvey C.H."/>
            <person name="Aerts A.L."/>
            <person name="Barry K.W."/>
            <person name="Choi C."/>
            <person name="Clum A."/>
            <person name="Coughlan A.Y."/>
            <person name="Deshpande S."/>
            <person name="Douglass A.P."/>
            <person name="Hanson S.J."/>
            <person name="Klenk H.-P."/>
            <person name="LaButti K.M."/>
            <person name="Lapidus A."/>
            <person name="Lindquist E.A."/>
            <person name="Lipzen A.M."/>
            <person name="Meier-Kolthoff J.P."/>
            <person name="Ohm R.A."/>
            <person name="Otillar R.P."/>
            <person name="Pangilinan J.L."/>
            <person name="Peng Y."/>
            <person name="Rokas A."/>
            <person name="Rosa C.A."/>
            <person name="Scheuner C."/>
            <person name="Sibirny A.A."/>
            <person name="Slot J.C."/>
            <person name="Stielow J.B."/>
            <person name="Sun H."/>
            <person name="Kurtzman C.P."/>
            <person name="Blackwell M."/>
            <person name="Grigoriev I.V."/>
            <person name="Jeffries T.W."/>
        </authorList>
    </citation>
    <scope>NUCLEOTIDE SEQUENCE [LARGE SCALE GENOMIC DNA]</scope>
    <source>
        <strain evidence="20">NRRL Y-1626</strain>
    </source>
</reference>
<dbReference type="Pfam" id="PF00270">
    <property type="entry name" value="DEAD"/>
    <property type="match status" value="1"/>
</dbReference>
<evidence type="ECO:0000256" key="15">
    <source>
        <dbReference type="ARBA" id="ARBA00047984"/>
    </source>
</evidence>
<dbReference type="InterPro" id="IPR012541">
    <property type="entry name" value="DBP10_C"/>
</dbReference>
<dbReference type="Pfam" id="PF08147">
    <property type="entry name" value="DBP10CT"/>
    <property type="match status" value="1"/>
</dbReference>
<dbReference type="GO" id="GO:0005524">
    <property type="term" value="F:ATP binding"/>
    <property type="evidence" value="ECO:0007669"/>
    <property type="project" value="UniProtKB-KW"/>
</dbReference>
<keyword evidence="7" id="KW-0690">Ribosome biogenesis</keyword>
<dbReference type="GO" id="GO:0003724">
    <property type="term" value="F:RNA helicase activity"/>
    <property type="evidence" value="ECO:0007669"/>
    <property type="project" value="UniProtKB-EC"/>
</dbReference>
<dbReference type="SMART" id="SM00490">
    <property type="entry name" value="HELICc"/>
    <property type="match status" value="1"/>
</dbReference>
<dbReference type="EMBL" id="LXPE01000092">
    <property type="protein sequence ID" value="OBA25468.1"/>
    <property type="molecule type" value="Genomic_DNA"/>
</dbReference>
<dbReference type="InterPro" id="IPR001650">
    <property type="entry name" value="Helicase_C-like"/>
</dbReference>
<dbReference type="SMART" id="SM00487">
    <property type="entry name" value="DEXDc"/>
    <property type="match status" value="1"/>
</dbReference>
<evidence type="ECO:0000256" key="5">
    <source>
        <dbReference type="ARBA" id="ARBA00019117"/>
    </source>
</evidence>
<name>A0A1B7T9T3_9ASCO</name>
<dbReference type="AlphaFoldDB" id="A0A1B7T9T3"/>
<evidence type="ECO:0000256" key="13">
    <source>
        <dbReference type="ARBA" id="ARBA00022884"/>
    </source>
</evidence>
<feature type="compositionally biased region" description="Acidic residues" evidence="16">
    <location>
        <begin position="38"/>
        <end position="48"/>
    </location>
</feature>
<dbReference type="GO" id="GO:0005829">
    <property type="term" value="C:cytosol"/>
    <property type="evidence" value="ECO:0007669"/>
    <property type="project" value="TreeGrafter"/>
</dbReference>
<dbReference type="Gene3D" id="3.40.50.300">
    <property type="entry name" value="P-loop containing nucleotide triphosphate hydrolases"/>
    <property type="match status" value="2"/>
</dbReference>
<comment type="similarity">
    <text evidence="3">Belongs to the DEAD box helicase family. DDX54/DBP10 subfamily.</text>
</comment>
<dbReference type="PROSITE" id="PS51192">
    <property type="entry name" value="HELICASE_ATP_BIND_1"/>
    <property type="match status" value="1"/>
</dbReference>
<evidence type="ECO:0000256" key="16">
    <source>
        <dbReference type="SAM" id="MobiDB-lite"/>
    </source>
</evidence>
<evidence type="ECO:0000256" key="11">
    <source>
        <dbReference type="ARBA" id="ARBA00022806"/>
    </source>
</evidence>